<evidence type="ECO:0000313" key="4">
    <source>
        <dbReference type="Proteomes" id="UP001590951"/>
    </source>
</evidence>
<gene>
    <name evidence="3" type="ORF">ABVK25_002675</name>
</gene>
<organism evidence="3 4">
    <name type="scientific">Lepraria finkii</name>
    <dbReference type="NCBI Taxonomy" id="1340010"/>
    <lineage>
        <taxon>Eukaryota</taxon>
        <taxon>Fungi</taxon>
        <taxon>Dikarya</taxon>
        <taxon>Ascomycota</taxon>
        <taxon>Pezizomycotina</taxon>
        <taxon>Lecanoromycetes</taxon>
        <taxon>OSLEUM clade</taxon>
        <taxon>Lecanoromycetidae</taxon>
        <taxon>Lecanorales</taxon>
        <taxon>Lecanorineae</taxon>
        <taxon>Stereocaulaceae</taxon>
        <taxon>Lepraria</taxon>
    </lineage>
</organism>
<accession>A0ABR4BGI7</accession>
<proteinExistence type="predicted"/>
<keyword evidence="1" id="KW-0175">Coiled coil</keyword>
<evidence type="ECO:0000256" key="1">
    <source>
        <dbReference type="SAM" id="Coils"/>
    </source>
</evidence>
<comment type="caution">
    <text evidence="3">The sequence shown here is derived from an EMBL/GenBank/DDBJ whole genome shotgun (WGS) entry which is preliminary data.</text>
</comment>
<feature type="region of interest" description="Disordered" evidence="2">
    <location>
        <begin position="189"/>
        <end position="208"/>
    </location>
</feature>
<dbReference type="EMBL" id="JBHFEH010000006">
    <property type="protein sequence ID" value="KAL2056936.1"/>
    <property type="molecule type" value="Genomic_DNA"/>
</dbReference>
<feature type="coiled-coil region" evidence="1">
    <location>
        <begin position="5"/>
        <end position="32"/>
    </location>
</feature>
<keyword evidence="4" id="KW-1185">Reference proteome</keyword>
<evidence type="ECO:0000313" key="3">
    <source>
        <dbReference type="EMBL" id="KAL2056936.1"/>
    </source>
</evidence>
<dbReference type="Proteomes" id="UP001590951">
    <property type="component" value="Unassembled WGS sequence"/>
</dbReference>
<feature type="compositionally biased region" description="Polar residues" evidence="2">
    <location>
        <begin position="190"/>
        <end position="207"/>
    </location>
</feature>
<evidence type="ECO:0000256" key="2">
    <source>
        <dbReference type="SAM" id="MobiDB-lite"/>
    </source>
</evidence>
<reference evidence="3 4" key="1">
    <citation type="submission" date="2024-09" db="EMBL/GenBank/DDBJ databases">
        <title>Rethinking Asexuality: The Enigmatic Case of Functional Sexual Genes in Lepraria (Stereocaulaceae).</title>
        <authorList>
            <person name="Doellman M."/>
            <person name="Sun Y."/>
            <person name="Barcenas-Pena A."/>
            <person name="Lumbsch H.T."/>
            <person name="Grewe F."/>
        </authorList>
    </citation>
    <scope>NUCLEOTIDE SEQUENCE [LARGE SCALE GENOMIC DNA]</scope>
    <source>
        <strain evidence="3 4">Grewe 0041</strain>
    </source>
</reference>
<protein>
    <submittedName>
        <fullName evidence="3">Uncharacterized protein</fullName>
    </submittedName>
</protein>
<sequence length="411" mass="46757">MARRVADLERRLCDAEERAQKAEEELQKEREETRPTTLTEYLSLCHEHLSKSISVETDKSLTTKGDPSNAGGKLRPDYLQPWEDFLDTQRETLESLYSIYPLVDMPRVFDSRHQIQGQGTKVALRKLASKQDLQILQRNTVETPVSQIVDHLKSLDDVRDNFGLAGGIMFYNHPNILKNDAADVAERLEAQQQEPSTPRHSAPSTSRLRADQICVHTTVERVTKSVLIVEYKAPHKVTLACLRRVLRPGRSPLELDKVIYGVSVPRPEDKVAYFDYQAEHLVAAIVTQTFSYMVKDGTQYGYVTTGEAFVFLHIELEDPTTVYYHLAEPNKDVNAQNEAFPNTKDYLHHTAISQVLAFSVLALGSAQGNQEWQDDIAKTLKIWEVDYKAISQETFRNSRNCRQIVAVLTRT</sequence>
<name>A0ABR4BGI7_9LECA</name>